<dbReference type="InterPro" id="IPR045069">
    <property type="entry name" value="MATE_euk"/>
</dbReference>
<dbReference type="Proteomes" id="UP001295684">
    <property type="component" value="Unassembled WGS sequence"/>
</dbReference>
<evidence type="ECO:0000256" key="2">
    <source>
        <dbReference type="ARBA" id="ARBA00010199"/>
    </source>
</evidence>
<proteinExistence type="inferred from homology"/>
<keyword evidence="3 7" id="KW-0812">Transmembrane</keyword>
<organism evidence="8 9">
    <name type="scientific">Euplotes crassus</name>
    <dbReference type="NCBI Taxonomy" id="5936"/>
    <lineage>
        <taxon>Eukaryota</taxon>
        <taxon>Sar</taxon>
        <taxon>Alveolata</taxon>
        <taxon>Ciliophora</taxon>
        <taxon>Intramacronucleata</taxon>
        <taxon>Spirotrichea</taxon>
        <taxon>Hypotrichia</taxon>
        <taxon>Euplotida</taxon>
        <taxon>Euplotidae</taxon>
        <taxon>Moneuplotes</taxon>
    </lineage>
</organism>
<feature type="transmembrane region" description="Helical" evidence="7">
    <location>
        <begin position="446"/>
        <end position="470"/>
    </location>
</feature>
<feature type="transmembrane region" description="Helical" evidence="7">
    <location>
        <begin position="385"/>
        <end position="403"/>
    </location>
</feature>
<dbReference type="GO" id="GO:0015297">
    <property type="term" value="F:antiporter activity"/>
    <property type="evidence" value="ECO:0007669"/>
    <property type="project" value="InterPro"/>
</dbReference>
<dbReference type="AlphaFoldDB" id="A0AAD1XAU6"/>
<keyword evidence="4 7" id="KW-1133">Transmembrane helix</keyword>
<keyword evidence="9" id="KW-1185">Reference proteome</keyword>
<dbReference type="GO" id="GO:0042910">
    <property type="term" value="F:xenobiotic transmembrane transporter activity"/>
    <property type="evidence" value="ECO:0007669"/>
    <property type="project" value="InterPro"/>
</dbReference>
<comment type="caution">
    <text evidence="8">The sequence shown here is derived from an EMBL/GenBank/DDBJ whole genome shotgun (WGS) entry which is preliminary data.</text>
</comment>
<dbReference type="InterPro" id="IPR002528">
    <property type="entry name" value="MATE_fam"/>
</dbReference>
<feature type="transmembrane region" description="Helical" evidence="7">
    <location>
        <begin position="342"/>
        <end position="365"/>
    </location>
</feature>
<feature type="transmembrane region" description="Helical" evidence="7">
    <location>
        <begin position="189"/>
        <end position="210"/>
    </location>
</feature>
<sequence>MACVEIEMQQNSIDEAAFDQPVQREQRSSGIGEIGYIQAVGDILRYGAPSCGAMVLRRAVDIVNYVVIGQLGDPTLISGAGLGMTCVTITTFSLAIGLSGGVETLSPQAFGHGKNYLACCYYNRAQVILLIIFIPQAILLYFATPILISLGQPVGSAEYAGTYIRILLPGIWGYCQTELLRRYLGTQGIFNILTVTQIINCGLHLLWLYLFVHVLDLSVNGVAISACITYVLYYVIPVCYIQLNQDMLKEDSWHFINKDSFKDLWGYLKFALPVLVIVAFEYWIFEVIAIISGLVGELELGATIILFIVIASLFNIPYGLGIATNTLVGNSLGSMKPNNARIYIRVSLIISILCPLILGGGVYLFRYQITDLFTKDKELAEVIEHSMLMVFFIAFGDHMSGVAQGPLKALGKQKYASPISIIGNCGLAIPLTYMFTFKLDYGIRGIWGGIPIGFFFVAVCFYTIIFTTNLESVCQEIRERLGKEEGSPRSKVSPLLESNESLLK</sequence>
<accession>A0AAD1XAU6</accession>
<evidence type="ECO:0000313" key="8">
    <source>
        <dbReference type="EMBL" id="CAI2367420.1"/>
    </source>
</evidence>
<feature type="transmembrane region" description="Helical" evidence="7">
    <location>
        <begin position="300"/>
        <end position="321"/>
    </location>
</feature>
<evidence type="ECO:0000313" key="9">
    <source>
        <dbReference type="Proteomes" id="UP001295684"/>
    </source>
</evidence>
<name>A0AAD1XAU6_EUPCR</name>
<evidence type="ECO:0000256" key="1">
    <source>
        <dbReference type="ARBA" id="ARBA00004141"/>
    </source>
</evidence>
<feature type="transmembrane region" description="Helical" evidence="7">
    <location>
        <begin position="415"/>
        <end position="434"/>
    </location>
</feature>
<dbReference type="GO" id="GO:0016020">
    <property type="term" value="C:membrane"/>
    <property type="evidence" value="ECO:0007669"/>
    <property type="project" value="UniProtKB-SubCell"/>
</dbReference>
<feature type="transmembrane region" description="Helical" evidence="7">
    <location>
        <begin position="222"/>
        <end position="243"/>
    </location>
</feature>
<evidence type="ECO:0000256" key="4">
    <source>
        <dbReference type="ARBA" id="ARBA00022989"/>
    </source>
</evidence>
<evidence type="ECO:0000256" key="5">
    <source>
        <dbReference type="ARBA" id="ARBA00023136"/>
    </source>
</evidence>
<keyword evidence="5 7" id="KW-0472">Membrane</keyword>
<protein>
    <submittedName>
        <fullName evidence="8">Uncharacterized protein</fullName>
    </submittedName>
</protein>
<dbReference type="CDD" id="cd13132">
    <property type="entry name" value="MATE_eukaryotic"/>
    <property type="match status" value="1"/>
</dbReference>
<evidence type="ECO:0000256" key="3">
    <source>
        <dbReference type="ARBA" id="ARBA00022692"/>
    </source>
</evidence>
<feature type="transmembrane region" description="Helical" evidence="7">
    <location>
        <begin position="160"/>
        <end position="177"/>
    </location>
</feature>
<feature type="transmembrane region" description="Helical" evidence="7">
    <location>
        <begin position="264"/>
        <end position="285"/>
    </location>
</feature>
<dbReference type="PANTHER" id="PTHR11206">
    <property type="entry name" value="MULTIDRUG RESISTANCE PROTEIN"/>
    <property type="match status" value="1"/>
</dbReference>
<gene>
    <name evidence="8" type="ORF">ECRASSUSDP1_LOCUS8703</name>
</gene>
<dbReference type="GO" id="GO:1990961">
    <property type="term" value="P:xenobiotic detoxification by transmembrane export across the plasma membrane"/>
    <property type="evidence" value="ECO:0007669"/>
    <property type="project" value="InterPro"/>
</dbReference>
<feature type="region of interest" description="Disordered" evidence="6">
    <location>
        <begin position="485"/>
        <end position="504"/>
    </location>
</feature>
<comment type="subcellular location">
    <subcellularLocation>
        <location evidence="1">Membrane</location>
        <topology evidence="1">Multi-pass membrane protein</topology>
    </subcellularLocation>
</comment>
<evidence type="ECO:0000256" key="7">
    <source>
        <dbReference type="SAM" id="Phobius"/>
    </source>
</evidence>
<comment type="similarity">
    <text evidence="2">Belongs to the multi antimicrobial extrusion (MATE) (TC 2.A.66.1) family.</text>
</comment>
<dbReference type="NCBIfam" id="TIGR00797">
    <property type="entry name" value="matE"/>
    <property type="match status" value="1"/>
</dbReference>
<evidence type="ECO:0000256" key="6">
    <source>
        <dbReference type="SAM" id="MobiDB-lite"/>
    </source>
</evidence>
<reference evidence="8" key="1">
    <citation type="submission" date="2023-07" db="EMBL/GenBank/DDBJ databases">
        <authorList>
            <consortium name="AG Swart"/>
            <person name="Singh M."/>
            <person name="Singh A."/>
            <person name="Seah K."/>
            <person name="Emmerich C."/>
        </authorList>
    </citation>
    <scope>NUCLEOTIDE SEQUENCE</scope>
    <source>
        <strain evidence="8">DP1</strain>
    </source>
</reference>
<feature type="transmembrane region" description="Helical" evidence="7">
    <location>
        <begin position="127"/>
        <end position="148"/>
    </location>
</feature>
<dbReference type="Pfam" id="PF01554">
    <property type="entry name" value="MatE"/>
    <property type="match status" value="2"/>
</dbReference>
<dbReference type="EMBL" id="CAMPGE010008523">
    <property type="protein sequence ID" value="CAI2367420.1"/>
    <property type="molecule type" value="Genomic_DNA"/>
</dbReference>